<accession>A0ABS6FCF2</accession>
<feature type="domain" description="HTH cro/C1-type" evidence="1">
    <location>
        <begin position="11"/>
        <end position="57"/>
    </location>
</feature>
<evidence type="ECO:0000313" key="3">
    <source>
        <dbReference type="Proteomes" id="UP000787672"/>
    </source>
</evidence>
<proteinExistence type="predicted"/>
<reference evidence="2 3" key="1">
    <citation type="submission" date="2021-06" db="EMBL/GenBank/DDBJ databases">
        <authorList>
            <person name="Sun Q."/>
            <person name="Li D."/>
        </authorList>
    </citation>
    <scope>NUCLEOTIDE SEQUENCE [LARGE SCALE GENOMIC DNA]</scope>
    <source>
        <strain evidence="2 3">MSJ-2</strain>
    </source>
</reference>
<gene>
    <name evidence="2" type="ORF">KQI82_12590</name>
</gene>
<dbReference type="InterPro" id="IPR001387">
    <property type="entry name" value="Cro/C1-type_HTH"/>
</dbReference>
<evidence type="ECO:0000313" key="2">
    <source>
        <dbReference type="EMBL" id="MBU5627748.1"/>
    </source>
</evidence>
<protein>
    <submittedName>
        <fullName evidence="2">Helix-turn-helix transcriptional regulator</fullName>
    </submittedName>
</protein>
<comment type="caution">
    <text evidence="2">The sequence shown here is derived from an EMBL/GenBank/DDBJ whole genome shotgun (WGS) entry which is preliminary data.</text>
</comment>
<sequence>MVNANLLKGKIAAAGYSQQSLAPKVKMSVNSLNAKINGRKKFDTDEVSRICSALGITDPNEKCNIFLF</sequence>
<dbReference type="Pfam" id="PF13443">
    <property type="entry name" value="HTH_26"/>
    <property type="match status" value="1"/>
</dbReference>
<name>A0ABS6FCF2_9FIRM</name>
<dbReference type="Proteomes" id="UP000787672">
    <property type="component" value="Unassembled WGS sequence"/>
</dbReference>
<dbReference type="RefSeq" id="WP_216633086.1">
    <property type="nucleotide sequence ID" value="NZ_JAHLQN010000001.1"/>
</dbReference>
<organism evidence="2 3">
    <name type="scientific">Dysosmobacter acutus</name>
    <dbReference type="NCBI Taxonomy" id="2841504"/>
    <lineage>
        <taxon>Bacteria</taxon>
        <taxon>Bacillati</taxon>
        <taxon>Bacillota</taxon>
        <taxon>Clostridia</taxon>
        <taxon>Eubacteriales</taxon>
        <taxon>Oscillospiraceae</taxon>
        <taxon>Dysosmobacter</taxon>
    </lineage>
</organism>
<keyword evidence="3" id="KW-1185">Reference proteome</keyword>
<evidence type="ECO:0000259" key="1">
    <source>
        <dbReference type="Pfam" id="PF13443"/>
    </source>
</evidence>
<dbReference type="EMBL" id="JAHLQN010000001">
    <property type="protein sequence ID" value="MBU5627748.1"/>
    <property type="molecule type" value="Genomic_DNA"/>
</dbReference>
<dbReference type="CDD" id="cd00093">
    <property type="entry name" value="HTH_XRE"/>
    <property type="match status" value="1"/>
</dbReference>